<dbReference type="PROSITE" id="PS50003">
    <property type="entry name" value="PH_DOMAIN"/>
    <property type="match status" value="1"/>
</dbReference>
<dbReference type="SUPFAM" id="SSF103657">
    <property type="entry name" value="BAR/IMD domain-like"/>
    <property type="match status" value="1"/>
</dbReference>
<evidence type="ECO:0000256" key="6">
    <source>
        <dbReference type="SAM" id="MobiDB-lite"/>
    </source>
</evidence>
<evidence type="ECO:0000256" key="5">
    <source>
        <dbReference type="PROSITE-ProRule" id="PRU00288"/>
    </source>
</evidence>
<feature type="region of interest" description="Disordered" evidence="6">
    <location>
        <begin position="1"/>
        <end position="60"/>
    </location>
</feature>
<keyword evidence="4" id="KW-0040">ANK repeat</keyword>
<dbReference type="Pfam" id="PF00169">
    <property type="entry name" value="PH"/>
    <property type="match status" value="1"/>
</dbReference>
<dbReference type="Gene3D" id="1.25.40.20">
    <property type="entry name" value="Ankyrin repeat-containing domain"/>
    <property type="match status" value="1"/>
</dbReference>
<dbReference type="PRINTS" id="PR00405">
    <property type="entry name" value="REVINTRACTNG"/>
</dbReference>
<dbReference type="SUPFAM" id="SSF57863">
    <property type="entry name" value="ArfGap/RecO-like zinc finger"/>
    <property type="match status" value="1"/>
</dbReference>
<dbReference type="InterPro" id="IPR027267">
    <property type="entry name" value="AH/BAR_dom_sf"/>
</dbReference>
<name>A0A7R9UG56_9STRA</name>
<dbReference type="GO" id="GO:0008270">
    <property type="term" value="F:zinc ion binding"/>
    <property type="evidence" value="ECO:0007669"/>
    <property type="project" value="UniProtKB-KW"/>
</dbReference>
<dbReference type="Gene3D" id="1.20.1270.60">
    <property type="entry name" value="Arfaptin homology (AH) domain/BAR domain"/>
    <property type="match status" value="1"/>
</dbReference>
<proteinExistence type="predicted"/>
<keyword evidence="3" id="KW-0862">Zinc</keyword>
<reference evidence="9" key="1">
    <citation type="submission" date="2021-01" db="EMBL/GenBank/DDBJ databases">
        <authorList>
            <person name="Corre E."/>
            <person name="Pelletier E."/>
            <person name="Niang G."/>
            <person name="Scheremetjew M."/>
            <person name="Finn R."/>
            <person name="Kale V."/>
            <person name="Holt S."/>
            <person name="Cochrane G."/>
            <person name="Meng A."/>
            <person name="Brown T."/>
            <person name="Cohen L."/>
        </authorList>
    </citation>
    <scope>NUCLEOTIDE SEQUENCE</scope>
    <source>
        <strain evidence="9">CCMP2078</strain>
    </source>
</reference>
<dbReference type="InterPro" id="IPR004148">
    <property type="entry name" value="BAR_dom"/>
</dbReference>
<gene>
    <name evidence="9" type="ORF">PPYR1160_LOCUS14904</name>
</gene>
<dbReference type="InterPro" id="IPR037278">
    <property type="entry name" value="ARFGAP/RecO"/>
</dbReference>
<dbReference type="SUPFAM" id="SSF50729">
    <property type="entry name" value="PH domain-like"/>
    <property type="match status" value="1"/>
</dbReference>
<dbReference type="PROSITE" id="PS50297">
    <property type="entry name" value="ANK_REP_REGION"/>
    <property type="match status" value="1"/>
</dbReference>
<dbReference type="Pfam" id="PF16746">
    <property type="entry name" value="BAR_3"/>
    <property type="match status" value="1"/>
</dbReference>
<evidence type="ECO:0000256" key="3">
    <source>
        <dbReference type="ARBA" id="ARBA00022833"/>
    </source>
</evidence>
<organism evidence="9">
    <name type="scientific">Pinguiococcus pyrenoidosus</name>
    <dbReference type="NCBI Taxonomy" id="172671"/>
    <lineage>
        <taxon>Eukaryota</taxon>
        <taxon>Sar</taxon>
        <taxon>Stramenopiles</taxon>
        <taxon>Ochrophyta</taxon>
        <taxon>Pinguiophyceae</taxon>
        <taxon>Pinguiochrysidales</taxon>
        <taxon>Pinguiochrysidaceae</taxon>
        <taxon>Pinguiococcus</taxon>
    </lineage>
</organism>
<evidence type="ECO:0000259" key="7">
    <source>
        <dbReference type="PROSITE" id="PS50003"/>
    </source>
</evidence>
<evidence type="ECO:0000256" key="2">
    <source>
        <dbReference type="ARBA" id="ARBA00022771"/>
    </source>
</evidence>
<dbReference type="Pfam" id="PF01412">
    <property type="entry name" value="ArfGap"/>
    <property type="match status" value="1"/>
</dbReference>
<dbReference type="InterPro" id="IPR011993">
    <property type="entry name" value="PH-like_dom_sf"/>
</dbReference>
<dbReference type="PANTHER" id="PTHR23180">
    <property type="entry name" value="CENTAURIN/ARF"/>
    <property type="match status" value="1"/>
</dbReference>
<accession>A0A7R9UG56</accession>
<dbReference type="PANTHER" id="PTHR23180:SF160">
    <property type="entry name" value="ADP-RIBOSYLATION FACTOR GTPASE-ACTIVATING PROTEIN EFFECTOR PROTEIN 1"/>
    <property type="match status" value="1"/>
</dbReference>
<dbReference type="CDD" id="cd08204">
    <property type="entry name" value="ArfGap"/>
    <property type="match status" value="1"/>
</dbReference>
<dbReference type="InterPro" id="IPR001849">
    <property type="entry name" value="PH_domain"/>
</dbReference>
<dbReference type="SMART" id="SM00105">
    <property type="entry name" value="ArfGap"/>
    <property type="match status" value="1"/>
</dbReference>
<evidence type="ECO:0000259" key="8">
    <source>
        <dbReference type="PROSITE" id="PS50115"/>
    </source>
</evidence>
<dbReference type="InterPro" id="IPR001164">
    <property type="entry name" value="ArfGAP_dom"/>
</dbReference>
<feature type="domain" description="Arf-GAP" evidence="8">
    <location>
        <begin position="611"/>
        <end position="725"/>
    </location>
</feature>
<dbReference type="EMBL" id="HBEA01019617">
    <property type="protein sequence ID" value="CAD8265401.1"/>
    <property type="molecule type" value="Transcribed_RNA"/>
</dbReference>
<dbReference type="GO" id="GO:0005096">
    <property type="term" value="F:GTPase activator activity"/>
    <property type="evidence" value="ECO:0007669"/>
    <property type="project" value="InterPro"/>
</dbReference>
<keyword evidence="1" id="KW-0479">Metal-binding</keyword>
<protein>
    <recommendedName>
        <fullName evidence="10">Arf-GAP with coiled-coil, ANK repeat and PH domain-containing protein</fullName>
    </recommendedName>
</protein>
<evidence type="ECO:0008006" key="10">
    <source>
        <dbReference type="Google" id="ProtNLM"/>
    </source>
</evidence>
<dbReference type="CDD" id="cd13250">
    <property type="entry name" value="PH_ACAP"/>
    <property type="match status" value="1"/>
</dbReference>
<dbReference type="PROSITE" id="PS50088">
    <property type="entry name" value="ANK_REPEAT"/>
    <property type="match status" value="1"/>
</dbReference>
<dbReference type="Gene3D" id="1.10.220.150">
    <property type="entry name" value="Arf GTPase activating protein"/>
    <property type="match status" value="1"/>
</dbReference>
<dbReference type="Pfam" id="PF12796">
    <property type="entry name" value="Ank_2"/>
    <property type="match status" value="1"/>
</dbReference>
<dbReference type="InterPro" id="IPR036770">
    <property type="entry name" value="Ankyrin_rpt-contain_sf"/>
</dbReference>
<evidence type="ECO:0000313" key="9">
    <source>
        <dbReference type="EMBL" id="CAD8265401.1"/>
    </source>
</evidence>
<evidence type="ECO:0000256" key="1">
    <source>
        <dbReference type="ARBA" id="ARBA00022723"/>
    </source>
</evidence>
<dbReference type="AlphaFoldDB" id="A0A7R9UG56"/>
<dbReference type="SUPFAM" id="SSF48403">
    <property type="entry name" value="Ankyrin repeat"/>
    <property type="match status" value="1"/>
</dbReference>
<feature type="domain" description="PH" evidence="7">
    <location>
        <begin position="468"/>
        <end position="585"/>
    </location>
</feature>
<dbReference type="InterPro" id="IPR045258">
    <property type="entry name" value="ACAP1/2/3-like"/>
</dbReference>
<sequence length="936" mass="103496">MQEDQFYSTHEELPVNLPVPGGEALLPPPPPPPSAGAGVSGADFATARRPEPATTARPRLQADPYIQVEVQQLARDASALERVVAPPVVFSPDCPVFREQVEDAIADYAAAANYFKEVSEAAKVYRQKCQELHEAGRVLSGKMKRATKPAWIAKMTEVSSRRFGGEKDVDLVSKLGDIAHVMSEFGSMVEQLSSAHHSLGDAMDQFFIARMDHFAAGQQNELRRMHKDFNNQAESFEGALGRFLHGNVRAGRHNQHIEPTVQARAREVTRTRETFEISRFRMVSKLAELKARLNFEMSESLTMFYHATWNSCKNSCESLARWEPYVQTLHSTSGDKRRVFESETKERDNLLSRIKTALWVENAYDTRFSENHGEGNFSFSTQSQGQAGWGHHFGFGGEKGSNADKDDAVRENRENSHFTLSAGGKASAERAQLIAKHSAEAEEHFQTFARAKKLKTYFAPVPRSSDKKILREGWLYKKSSSSVMSNHWNRRWFLLDGSRLYYLRDKAGRETKEDEDSSGKHDEGEKGDRVLVCDCLLATVREVHQNPELRFCFEILSANRRSYMLQAEGPDELAAWVEAIRSCIARQLATGESETRGSEDGDAEGPGCGYREAVNELCRRSSRCADCDAADPDWVIINIGCLVCIECSGIHRSLGVHVSKVRSVVLDRLDAVDMRVLRRLGNYAVNRLMEAGLPSQTGWKRPVVGDSRADKEKFIRSKYVYRGFTSGEVGSVPYIDATSMSPVISGVSSLGGPTSTLPPPPPPGPAPTLVLGTALPTDRAPMHTSDAAVLSLALDATIPPPPPPAELCSLPEDPYMPRMSRLTSAASSVEGSRPSLEKIEAENVNEYLYLAASKDNLQGCLDALIHGAEIDWKNPDDRSRCPMAAAAEKGYVDVIEFLLLNGADINNLDHEECTVMDVAAMAGNVEVVEFLHAKME</sequence>
<feature type="repeat" description="ANK" evidence="4">
    <location>
        <begin position="878"/>
        <end position="910"/>
    </location>
</feature>
<dbReference type="Gene3D" id="2.30.29.30">
    <property type="entry name" value="Pleckstrin-homology domain (PH domain)/Phosphotyrosine-binding domain (PTB)"/>
    <property type="match status" value="1"/>
</dbReference>
<dbReference type="InterPro" id="IPR002110">
    <property type="entry name" value="Ankyrin_rpt"/>
</dbReference>
<evidence type="ECO:0000256" key="4">
    <source>
        <dbReference type="PROSITE-ProRule" id="PRU00023"/>
    </source>
</evidence>
<dbReference type="GO" id="GO:0005737">
    <property type="term" value="C:cytoplasm"/>
    <property type="evidence" value="ECO:0007669"/>
    <property type="project" value="InterPro"/>
</dbReference>
<dbReference type="PROSITE" id="PS50115">
    <property type="entry name" value="ARFGAP"/>
    <property type="match status" value="1"/>
</dbReference>
<dbReference type="SMART" id="SM00233">
    <property type="entry name" value="PH"/>
    <property type="match status" value="1"/>
</dbReference>
<keyword evidence="2 5" id="KW-0863">Zinc-finger</keyword>
<dbReference type="InterPro" id="IPR038508">
    <property type="entry name" value="ArfGAP_dom_sf"/>
</dbReference>
<feature type="compositionally biased region" description="Low complexity" evidence="6">
    <location>
        <begin position="35"/>
        <end position="45"/>
    </location>
</feature>